<comment type="similarity">
    <text evidence="1">Belongs to the CinA family.</text>
</comment>
<dbReference type="InterPro" id="IPR008136">
    <property type="entry name" value="CinA_C"/>
</dbReference>
<dbReference type="InterPro" id="IPR008135">
    <property type="entry name" value="Competence-induced_CinA"/>
</dbReference>
<keyword evidence="4" id="KW-1185">Reference proteome</keyword>
<evidence type="ECO:0000259" key="2">
    <source>
        <dbReference type="SMART" id="SM00852"/>
    </source>
</evidence>
<dbReference type="PIRSF" id="PIRSF006728">
    <property type="entry name" value="CinA"/>
    <property type="match status" value="1"/>
</dbReference>
<dbReference type="NCBIfam" id="TIGR00177">
    <property type="entry name" value="molyb_syn"/>
    <property type="match status" value="1"/>
</dbReference>
<dbReference type="Proteomes" id="UP000245423">
    <property type="component" value="Chromosome 1"/>
</dbReference>
<evidence type="ECO:0000313" key="3">
    <source>
        <dbReference type="EMBL" id="SHD77076.1"/>
    </source>
</evidence>
<feature type="domain" description="MoaB/Mog" evidence="2">
    <location>
        <begin position="4"/>
        <end position="170"/>
    </location>
</feature>
<dbReference type="OrthoDB" id="9801454at2"/>
<evidence type="ECO:0000256" key="1">
    <source>
        <dbReference type="HAMAP-Rule" id="MF_00226"/>
    </source>
</evidence>
<dbReference type="EMBL" id="LT669839">
    <property type="protein sequence ID" value="SHD77076.1"/>
    <property type="molecule type" value="Genomic_DNA"/>
</dbReference>
<dbReference type="SUPFAM" id="SSF53218">
    <property type="entry name" value="Molybdenum cofactor biosynthesis proteins"/>
    <property type="match status" value="1"/>
</dbReference>
<dbReference type="Gene3D" id="3.40.980.10">
    <property type="entry name" value="MoaB/Mog-like domain"/>
    <property type="match status" value="1"/>
</dbReference>
<dbReference type="PANTHER" id="PTHR13939">
    <property type="entry name" value="NICOTINAMIDE-NUCLEOTIDE AMIDOHYDROLASE PNCC"/>
    <property type="match status" value="1"/>
</dbReference>
<protein>
    <recommendedName>
        <fullName evidence="1">Putative competence-damage inducible protein</fullName>
    </recommendedName>
</protein>
<reference evidence="3 4" key="1">
    <citation type="submission" date="2016-11" db="EMBL/GenBank/DDBJ databases">
        <authorList>
            <person name="Manzoor S."/>
        </authorList>
    </citation>
    <scope>NUCLEOTIDE SEQUENCE [LARGE SCALE GENOMIC DNA]</scope>
    <source>
        <strain evidence="3">Clostridium ultunense strain Esp</strain>
    </source>
</reference>
<dbReference type="InterPro" id="IPR041424">
    <property type="entry name" value="CinA_KH"/>
</dbReference>
<name>M1Z4W9_9FIRM</name>
<organism evidence="3 4">
    <name type="scientific">[Clostridium] ultunense Esp</name>
    <dbReference type="NCBI Taxonomy" id="1288971"/>
    <lineage>
        <taxon>Bacteria</taxon>
        <taxon>Bacillati</taxon>
        <taxon>Bacillota</taxon>
        <taxon>Tissierellia</taxon>
        <taxon>Tissierellales</taxon>
        <taxon>Tepidimicrobiaceae</taxon>
        <taxon>Schnuerera</taxon>
    </lineage>
</organism>
<dbReference type="InterPro" id="IPR050101">
    <property type="entry name" value="CinA"/>
</dbReference>
<dbReference type="NCBIfam" id="TIGR00200">
    <property type="entry name" value="cinA_nterm"/>
    <property type="match status" value="1"/>
</dbReference>
<accession>M1Z4W9</accession>
<sequence>MNAEIISVGTEIVLGSTLNTNTYYLSKRLWEIGINVLYHTTVGDNPKLLEDVVNIGLERSDLLIFTGGLGPTADDMTKEVISKALGLKLELNKNMEDSLKDYFNQTNRLMSSNNIKQAYLPEGAKILTNEIGTAPGIYIEWKEKKLILLPGPPKEMELMFNKYVIPMIQQDYTIKIKTINTIGIGESTLETLLMDIIKDQDNPSLATYAKEGQVDIKIIAKGYEEEKVNILLEDIVKKVENRISKYIYSCDDETIEEIVFNKLKNKNMKIAFCESCTGGLVSSKFTQIPGASEVFERGIITYSNKAKIEEVGVSKKTLERYGAVSEQVAIEMARGLLNKTGVDITLSTTGIAGPSGGSSSKPVGLVFIGIATKEDSYAIKSIFAGDRKSIQNRAALKAFDELRKIL</sequence>
<dbReference type="InterPro" id="IPR036653">
    <property type="entry name" value="CinA-like_C"/>
</dbReference>
<dbReference type="Pfam" id="PF02464">
    <property type="entry name" value="CinA"/>
    <property type="match status" value="1"/>
</dbReference>
<dbReference type="Gene3D" id="3.30.70.2860">
    <property type="match status" value="1"/>
</dbReference>
<dbReference type="Gene3D" id="3.90.950.20">
    <property type="entry name" value="CinA-like"/>
    <property type="match status" value="1"/>
</dbReference>
<dbReference type="HAMAP" id="MF_00226_B">
    <property type="entry name" value="CinA_B"/>
    <property type="match status" value="1"/>
</dbReference>
<dbReference type="NCBIfam" id="TIGR00199">
    <property type="entry name" value="PncC_domain"/>
    <property type="match status" value="1"/>
</dbReference>
<dbReference type="SUPFAM" id="SSF142433">
    <property type="entry name" value="CinA-like"/>
    <property type="match status" value="1"/>
</dbReference>
<dbReference type="SMART" id="SM00852">
    <property type="entry name" value="MoCF_biosynth"/>
    <property type="match status" value="1"/>
</dbReference>
<dbReference type="AlphaFoldDB" id="M1Z4W9"/>
<dbReference type="PANTHER" id="PTHR13939:SF0">
    <property type="entry name" value="NMN AMIDOHYDROLASE-LIKE PROTEIN YFAY"/>
    <property type="match status" value="1"/>
</dbReference>
<dbReference type="Pfam" id="PF18146">
    <property type="entry name" value="CinA_KH"/>
    <property type="match status" value="1"/>
</dbReference>
<proteinExistence type="inferred from homology"/>
<dbReference type="NCBIfam" id="NF001813">
    <property type="entry name" value="PRK00549.1"/>
    <property type="match status" value="1"/>
</dbReference>
<dbReference type="HOGENOM" id="CLU_030805_9_3_9"/>
<dbReference type="InterPro" id="IPR036425">
    <property type="entry name" value="MoaB/Mog-like_dom_sf"/>
</dbReference>
<dbReference type="CDD" id="cd00885">
    <property type="entry name" value="cinA"/>
    <property type="match status" value="1"/>
</dbReference>
<dbReference type="Pfam" id="PF00994">
    <property type="entry name" value="MoCF_biosynth"/>
    <property type="match status" value="1"/>
</dbReference>
<evidence type="ECO:0000313" key="4">
    <source>
        <dbReference type="Proteomes" id="UP000245423"/>
    </source>
</evidence>
<dbReference type="InterPro" id="IPR001453">
    <property type="entry name" value="MoaB/Mog_dom"/>
</dbReference>
<dbReference type="RefSeq" id="WP_005582723.1">
    <property type="nucleotide sequence ID" value="NZ_LT669839.1"/>
</dbReference>
<gene>
    <name evidence="1 3" type="primary">cinA</name>
    <name evidence="3" type="ORF">CUESP1_1713</name>
</gene>